<feature type="transmembrane region" description="Helical" evidence="2">
    <location>
        <begin position="131"/>
        <end position="149"/>
    </location>
</feature>
<evidence type="ECO:0000259" key="3">
    <source>
        <dbReference type="SMART" id="SM00256"/>
    </source>
</evidence>
<dbReference type="Proteomes" id="UP000467841">
    <property type="component" value="Unassembled WGS sequence"/>
</dbReference>
<dbReference type="InterPro" id="IPR001810">
    <property type="entry name" value="F-box_dom"/>
</dbReference>
<keyword evidence="2" id="KW-1133">Transmembrane helix</keyword>
<feature type="region of interest" description="Disordered" evidence="1">
    <location>
        <begin position="1"/>
        <end position="30"/>
    </location>
</feature>
<dbReference type="SUPFAM" id="SSF81383">
    <property type="entry name" value="F-box domain"/>
    <property type="match status" value="1"/>
</dbReference>
<accession>A0A6D2I733</accession>
<evidence type="ECO:0000313" key="5">
    <source>
        <dbReference type="Proteomes" id="UP000467841"/>
    </source>
</evidence>
<dbReference type="InterPro" id="IPR057499">
    <property type="entry name" value="Kelch_FKB95"/>
</dbReference>
<keyword evidence="2" id="KW-0812">Transmembrane</keyword>
<dbReference type="PANTHER" id="PTHR24414:SF184">
    <property type="entry name" value="GALACTOSE OXIDASE_KELCH REPEAT SUPERFAMILY PROTEIN"/>
    <property type="match status" value="1"/>
</dbReference>
<keyword evidence="2" id="KW-0472">Membrane</keyword>
<evidence type="ECO:0000256" key="2">
    <source>
        <dbReference type="SAM" id="Phobius"/>
    </source>
</evidence>
<evidence type="ECO:0000313" key="4">
    <source>
        <dbReference type="EMBL" id="CAA7023932.1"/>
    </source>
</evidence>
<comment type="caution">
    <text evidence="4">The sequence shown here is derived from an EMBL/GenBank/DDBJ whole genome shotgun (WGS) entry which is preliminary data.</text>
</comment>
<sequence>MSSPEKKKRKKTTTKKPLCKPSLLLPPTPESTPDPYLPDDLLLSCFPQVSSLYYPTLSLVSKRFRSLLASPELYKIRSVLGHTESCLYVYSRFYAGPNFLWFTLCRRPNRTLTEKKKQSSNILVPDFQSHLLLIVLVVGLVAQLLTLWGEFKWLNTKESYWRILKGLFGLPNYLSSWNTSSQVQLADYGGKMAVLWDRHDYSSKCKGRNVWCAVITLERRSSEEIWGTVEWSEVVLKVPKDFQFVDVLSATV</sequence>
<protein>
    <recommendedName>
        <fullName evidence="3">F-box domain-containing protein</fullName>
    </recommendedName>
</protein>
<dbReference type="OrthoDB" id="45365at2759"/>
<dbReference type="InterPro" id="IPR036047">
    <property type="entry name" value="F-box-like_dom_sf"/>
</dbReference>
<dbReference type="Pfam" id="PF25210">
    <property type="entry name" value="Kelch_FKB95"/>
    <property type="match status" value="1"/>
</dbReference>
<dbReference type="PANTHER" id="PTHR24414">
    <property type="entry name" value="F-BOX/KELCH-REPEAT PROTEIN SKIP4"/>
    <property type="match status" value="1"/>
</dbReference>
<dbReference type="SMART" id="SM00256">
    <property type="entry name" value="FBOX"/>
    <property type="match status" value="1"/>
</dbReference>
<dbReference type="AlphaFoldDB" id="A0A6D2I733"/>
<feature type="compositionally biased region" description="Basic residues" evidence="1">
    <location>
        <begin position="1"/>
        <end position="18"/>
    </location>
</feature>
<evidence type="ECO:0000256" key="1">
    <source>
        <dbReference type="SAM" id="MobiDB-lite"/>
    </source>
</evidence>
<keyword evidence="5" id="KW-1185">Reference proteome</keyword>
<gene>
    <name evidence="4" type="ORF">MERR_LOCUS11167</name>
</gene>
<name>A0A6D2I733_9BRAS</name>
<proteinExistence type="predicted"/>
<dbReference type="CDD" id="cd22152">
    <property type="entry name" value="F-box_AtAFR-like"/>
    <property type="match status" value="1"/>
</dbReference>
<feature type="domain" description="F-box" evidence="3">
    <location>
        <begin position="37"/>
        <end position="77"/>
    </location>
</feature>
<dbReference type="Pfam" id="PF00646">
    <property type="entry name" value="F-box"/>
    <property type="match status" value="1"/>
</dbReference>
<dbReference type="InterPro" id="IPR050354">
    <property type="entry name" value="F-box/kelch-repeat_ARATH"/>
</dbReference>
<dbReference type="EMBL" id="CACVBM020000843">
    <property type="protein sequence ID" value="CAA7023932.1"/>
    <property type="molecule type" value="Genomic_DNA"/>
</dbReference>
<organism evidence="4 5">
    <name type="scientific">Microthlaspi erraticum</name>
    <dbReference type="NCBI Taxonomy" id="1685480"/>
    <lineage>
        <taxon>Eukaryota</taxon>
        <taxon>Viridiplantae</taxon>
        <taxon>Streptophyta</taxon>
        <taxon>Embryophyta</taxon>
        <taxon>Tracheophyta</taxon>
        <taxon>Spermatophyta</taxon>
        <taxon>Magnoliopsida</taxon>
        <taxon>eudicotyledons</taxon>
        <taxon>Gunneridae</taxon>
        <taxon>Pentapetalae</taxon>
        <taxon>rosids</taxon>
        <taxon>malvids</taxon>
        <taxon>Brassicales</taxon>
        <taxon>Brassicaceae</taxon>
        <taxon>Coluteocarpeae</taxon>
        <taxon>Microthlaspi</taxon>
    </lineage>
</organism>
<reference evidence="4" key="1">
    <citation type="submission" date="2020-01" db="EMBL/GenBank/DDBJ databases">
        <authorList>
            <person name="Mishra B."/>
        </authorList>
    </citation>
    <scope>NUCLEOTIDE SEQUENCE [LARGE SCALE GENOMIC DNA]</scope>
</reference>